<dbReference type="OrthoDB" id="6359816at2759"/>
<dbReference type="PANTHER" id="PTHR47843">
    <property type="entry name" value="BTB DOMAIN-CONTAINING PROTEIN-RELATED"/>
    <property type="match status" value="1"/>
</dbReference>
<sequence>MELDTMKELPPAPAADVVAHLGAGLMGYLASKAHSDLIILCGDQTYNVHKIVLCSHSTWFARACETNSKNASNPDGRSIDSYTPIIELETEDPTVISILISYCYALDYSDSTPATTQKGLLPITTNVLVYSIAHKYEIPPLKRLAASKFAALARNSWDIEDGTLWADIVRIVYATTPDSDRGLRDVVAAISARHARKLFQLSPPAAPPPLSVSKSNGNSSPASSQLFSPFAALLSQTPRFGVDLAHRMSQISDFEESKWRCPSCERVWKGERPDIKNSHCPFCDFNPGGWGEYEVRED</sequence>
<dbReference type="PROSITE" id="PS50097">
    <property type="entry name" value="BTB"/>
    <property type="match status" value="1"/>
</dbReference>
<dbReference type="PANTHER" id="PTHR47843:SF5">
    <property type="entry name" value="BTB_POZ DOMAIN PROTEIN"/>
    <property type="match status" value="1"/>
</dbReference>
<organism evidence="2 3">
    <name type="scientific">Aulographum hederae CBS 113979</name>
    <dbReference type="NCBI Taxonomy" id="1176131"/>
    <lineage>
        <taxon>Eukaryota</taxon>
        <taxon>Fungi</taxon>
        <taxon>Dikarya</taxon>
        <taxon>Ascomycota</taxon>
        <taxon>Pezizomycotina</taxon>
        <taxon>Dothideomycetes</taxon>
        <taxon>Pleosporomycetidae</taxon>
        <taxon>Aulographales</taxon>
        <taxon>Aulographaceae</taxon>
    </lineage>
</organism>
<dbReference type="InterPro" id="IPR000210">
    <property type="entry name" value="BTB/POZ_dom"/>
</dbReference>
<dbReference type="SUPFAM" id="SSF54695">
    <property type="entry name" value="POZ domain"/>
    <property type="match status" value="1"/>
</dbReference>
<dbReference type="AlphaFoldDB" id="A0A6G1H645"/>
<gene>
    <name evidence="2" type="ORF">K402DRAFT_402415</name>
</gene>
<evidence type="ECO:0000259" key="1">
    <source>
        <dbReference type="PROSITE" id="PS50097"/>
    </source>
</evidence>
<dbReference type="InterPro" id="IPR011333">
    <property type="entry name" value="SKP1/BTB/POZ_sf"/>
</dbReference>
<protein>
    <recommendedName>
        <fullName evidence="1">BTB domain-containing protein</fullName>
    </recommendedName>
</protein>
<reference evidence="2" key="1">
    <citation type="journal article" date="2020" name="Stud. Mycol.">
        <title>101 Dothideomycetes genomes: a test case for predicting lifestyles and emergence of pathogens.</title>
        <authorList>
            <person name="Haridas S."/>
            <person name="Albert R."/>
            <person name="Binder M."/>
            <person name="Bloem J."/>
            <person name="Labutti K."/>
            <person name="Salamov A."/>
            <person name="Andreopoulos B."/>
            <person name="Baker S."/>
            <person name="Barry K."/>
            <person name="Bills G."/>
            <person name="Bluhm B."/>
            <person name="Cannon C."/>
            <person name="Castanera R."/>
            <person name="Culley D."/>
            <person name="Daum C."/>
            <person name="Ezra D."/>
            <person name="Gonzalez J."/>
            <person name="Henrissat B."/>
            <person name="Kuo A."/>
            <person name="Liang C."/>
            <person name="Lipzen A."/>
            <person name="Lutzoni F."/>
            <person name="Magnuson J."/>
            <person name="Mondo S."/>
            <person name="Nolan M."/>
            <person name="Ohm R."/>
            <person name="Pangilinan J."/>
            <person name="Park H.-J."/>
            <person name="Ramirez L."/>
            <person name="Alfaro M."/>
            <person name="Sun H."/>
            <person name="Tritt A."/>
            <person name="Yoshinaga Y."/>
            <person name="Zwiers L.-H."/>
            <person name="Turgeon B."/>
            <person name="Goodwin S."/>
            <person name="Spatafora J."/>
            <person name="Crous P."/>
            <person name="Grigoriev I."/>
        </authorList>
    </citation>
    <scope>NUCLEOTIDE SEQUENCE</scope>
    <source>
        <strain evidence="2">CBS 113979</strain>
    </source>
</reference>
<feature type="domain" description="BTB" evidence="1">
    <location>
        <begin position="35"/>
        <end position="112"/>
    </location>
</feature>
<dbReference type="CDD" id="cd18186">
    <property type="entry name" value="BTB_POZ_ZBTB_KLHL-like"/>
    <property type="match status" value="1"/>
</dbReference>
<accession>A0A6G1H645</accession>
<name>A0A6G1H645_9PEZI</name>
<keyword evidence="3" id="KW-1185">Reference proteome</keyword>
<evidence type="ECO:0000313" key="2">
    <source>
        <dbReference type="EMBL" id="KAF1988691.1"/>
    </source>
</evidence>
<dbReference type="Proteomes" id="UP000800041">
    <property type="component" value="Unassembled WGS sequence"/>
</dbReference>
<dbReference type="Pfam" id="PF00651">
    <property type="entry name" value="BTB"/>
    <property type="match status" value="1"/>
</dbReference>
<dbReference type="Gene3D" id="3.30.710.10">
    <property type="entry name" value="Potassium Channel Kv1.1, Chain A"/>
    <property type="match status" value="1"/>
</dbReference>
<dbReference type="SMART" id="SM00225">
    <property type="entry name" value="BTB"/>
    <property type="match status" value="1"/>
</dbReference>
<proteinExistence type="predicted"/>
<evidence type="ECO:0000313" key="3">
    <source>
        <dbReference type="Proteomes" id="UP000800041"/>
    </source>
</evidence>
<dbReference type="EMBL" id="ML977147">
    <property type="protein sequence ID" value="KAF1988691.1"/>
    <property type="molecule type" value="Genomic_DNA"/>
</dbReference>